<dbReference type="EMBL" id="JGYW01000005">
    <property type="protein sequence ID" value="KFI58702.1"/>
    <property type="molecule type" value="Genomic_DNA"/>
</dbReference>
<dbReference type="RefSeq" id="WP_006294153.1">
    <property type="nucleotide sequence ID" value="NZ_ABXB03000001.1"/>
</dbReference>
<reference evidence="2 4" key="1">
    <citation type="submission" date="2009-11" db="EMBL/GenBank/DDBJ databases">
        <authorList>
            <person name="Weinstock G."/>
            <person name="Sodergren E."/>
            <person name="Clifton S."/>
            <person name="Fulton L."/>
            <person name="Fulton B."/>
            <person name="Courtney L."/>
            <person name="Fronick C."/>
            <person name="Harrison M."/>
            <person name="Strong C."/>
            <person name="Farmer C."/>
            <person name="Delahaunty K."/>
            <person name="Markovic C."/>
            <person name="Hall O."/>
            <person name="Minx P."/>
            <person name="Tomlinson C."/>
            <person name="Mitreva M."/>
            <person name="Nelson J."/>
            <person name="Hou S."/>
            <person name="Wollam A."/>
            <person name="Pepin K.H."/>
            <person name="Johnson M."/>
            <person name="Bhonagiri V."/>
            <person name="Nash W.E."/>
            <person name="Warren W."/>
            <person name="Chinwalla A."/>
            <person name="Mardis E.R."/>
            <person name="Wilson R.K."/>
        </authorList>
    </citation>
    <scope>NUCLEOTIDE SEQUENCE [LARGE SCALE GENOMIC DNA]</scope>
    <source>
        <strain evidence="2 4">DSM 20093</strain>
    </source>
</reference>
<reference evidence="3 5" key="2">
    <citation type="submission" date="2014-03" db="EMBL/GenBank/DDBJ databases">
        <title>Genomics of Bifidobacteria.</title>
        <authorList>
            <person name="Ventura M."/>
            <person name="Milani C."/>
            <person name="Lugli G.A."/>
        </authorList>
    </citation>
    <scope>NUCLEOTIDE SEQUENCE [LARGE SCALE GENOMIC DNA]</scope>
    <source>
        <strain evidence="3 5">LMG 11596</strain>
    </source>
</reference>
<evidence type="ECO:0000313" key="3">
    <source>
        <dbReference type="EMBL" id="KFI58702.1"/>
    </source>
</evidence>
<dbReference type="OrthoDB" id="359038at2"/>
<dbReference type="PROSITE" id="PS51186">
    <property type="entry name" value="GNAT"/>
    <property type="match status" value="1"/>
</dbReference>
<dbReference type="eggNOG" id="ENOG502ZC37">
    <property type="taxonomic scope" value="Bacteria"/>
</dbReference>
<evidence type="ECO:0000259" key="1">
    <source>
        <dbReference type="PROSITE" id="PS51186"/>
    </source>
</evidence>
<dbReference type="InterPro" id="IPR016181">
    <property type="entry name" value="Acyl_CoA_acyltransferase"/>
</dbReference>
<name>D1NSI9_9BIFI</name>
<accession>D1NSI9</accession>
<dbReference type="Proteomes" id="UP000003656">
    <property type="component" value="Unassembled WGS sequence"/>
</dbReference>
<dbReference type="GO" id="GO:0016747">
    <property type="term" value="F:acyltransferase activity, transferring groups other than amino-acyl groups"/>
    <property type="evidence" value="ECO:0007669"/>
    <property type="project" value="InterPro"/>
</dbReference>
<dbReference type="InterPro" id="IPR000182">
    <property type="entry name" value="GNAT_dom"/>
</dbReference>
<evidence type="ECO:0000313" key="2">
    <source>
        <dbReference type="EMBL" id="EFA23641.1"/>
    </source>
</evidence>
<evidence type="ECO:0000313" key="5">
    <source>
        <dbReference type="Proteomes" id="UP000029074"/>
    </source>
</evidence>
<gene>
    <name evidence="3" type="ORF">BGLCM_0995</name>
    <name evidence="2" type="ORF">BIFGAL_02746</name>
</gene>
<dbReference type="STRING" id="561180.BIFGAL_02746"/>
<keyword evidence="5" id="KW-1185">Reference proteome</keyword>
<evidence type="ECO:0000313" key="4">
    <source>
        <dbReference type="Proteomes" id="UP000003656"/>
    </source>
</evidence>
<proteinExistence type="predicted"/>
<dbReference type="AlphaFoldDB" id="D1NSI9"/>
<feature type="domain" description="N-acetyltransferase" evidence="1">
    <location>
        <begin position="15"/>
        <end position="173"/>
    </location>
</feature>
<dbReference type="Gene3D" id="3.40.630.30">
    <property type="match status" value="1"/>
</dbReference>
<dbReference type="SUPFAM" id="SSF55729">
    <property type="entry name" value="Acyl-CoA N-acyltransferases (Nat)"/>
    <property type="match status" value="1"/>
</dbReference>
<comment type="caution">
    <text evidence="2">The sequence shown here is derived from an EMBL/GenBank/DDBJ whole genome shotgun (WGS) entry which is preliminary data.</text>
</comment>
<sequence length="174" mass="19650">MNIYQTVPVRATTDVTLRLVSPDDAEYLTTVYSDPQAVALMNDDNCDFGFYMPSRQQMETTIAYWLDHYRQRNFVRFTVVSNVTAHAVGTIEGFGGDTGVLRIDLAPAWEQPDIIGQLLDYAVSTFRSYFGNVRLVTKARPGASARRLALRDHGWTSIGAYRGYADYYAISLER</sequence>
<dbReference type="EMBL" id="ABXB03000001">
    <property type="protein sequence ID" value="EFA23641.1"/>
    <property type="molecule type" value="Genomic_DNA"/>
</dbReference>
<organism evidence="2 4">
    <name type="scientific">Bifidobacterium gallicum DSM 20093 = LMG 11596</name>
    <dbReference type="NCBI Taxonomy" id="561180"/>
    <lineage>
        <taxon>Bacteria</taxon>
        <taxon>Bacillati</taxon>
        <taxon>Actinomycetota</taxon>
        <taxon>Actinomycetes</taxon>
        <taxon>Bifidobacteriales</taxon>
        <taxon>Bifidobacteriaceae</taxon>
        <taxon>Bifidobacterium</taxon>
    </lineage>
</organism>
<dbReference type="Proteomes" id="UP000029074">
    <property type="component" value="Unassembled WGS sequence"/>
</dbReference>
<protein>
    <recommendedName>
        <fullName evidence="1">N-acetyltransferase domain-containing protein</fullName>
    </recommendedName>
</protein>